<keyword evidence="2" id="KW-1185">Reference proteome</keyword>
<proteinExistence type="predicted"/>
<accession>A0A9J5WL07</accession>
<sequence length="153" mass="18055">MECQFSDEPQETDGKVRIDTQVILKRGSFKYLGSIIQKNGDGTSYFSRMDEMEARLVTYVIKMCHQDLKGKFYRVLVRPAMLHGLNVGSSRTLTFRFPKRKIAKIRMYEQTRRDKIRNEDILDKVGVTSVADKMREVRLRWFMHVKRRSTDAQ</sequence>
<evidence type="ECO:0000313" key="1">
    <source>
        <dbReference type="EMBL" id="KAG5575712.1"/>
    </source>
</evidence>
<evidence type="ECO:0000313" key="2">
    <source>
        <dbReference type="Proteomes" id="UP000824120"/>
    </source>
</evidence>
<dbReference type="EMBL" id="JACXVP010000011">
    <property type="protein sequence ID" value="KAG5575712.1"/>
    <property type="molecule type" value="Genomic_DNA"/>
</dbReference>
<gene>
    <name evidence="1" type="ORF">H5410_055846</name>
</gene>
<protein>
    <submittedName>
        <fullName evidence="1">Uncharacterized protein</fullName>
    </submittedName>
</protein>
<dbReference type="Proteomes" id="UP000824120">
    <property type="component" value="Chromosome 11"/>
</dbReference>
<dbReference type="PANTHER" id="PTHR46238">
    <property type="entry name" value="REVERSE TRANSCRIPTASE DOMAIN-CONTAINING PROTEIN"/>
    <property type="match status" value="1"/>
</dbReference>
<organism evidence="1 2">
    <name type="scientific">Solanum commersonii</name>
    <name type="common">Commerson's wild potato</name>
    <name type="synonym">Commerson's nightshade</name>
    <dbReference type="NCBI Taxonomy" id="4109"/>
    <lineage>
        <taxon>Eukaryota</taxon>
        <taxon>Viridiplantae</taxon>
        <taxon>Streptophyta</taxon>
        <taxon>Embryophyta</taxon>
        <taxon>Tracheophyta</taxon>
        <taxon>Spermatophyta</taxon>
        <taxon>Magnoliopsida</taxon>
        <taxon>eudicotyledons</taxon>
        <taxon>Gunneridae</taxon>
        <taxon>Pentapetalae</taxon>
        <taxon>asterids</taxon>
        <taxon>lamiids</taxon>
        <taxon>Solanales</taxon>
        <taxon>Solanaceae</taxon>
        <taxon>Solanoideae</taxon>
        <taxon>Solaneae</taxon>
        <taxon>Solanum</taxon>
    </lineage>
</organism>
<comment type="caution">
    <text evidence="1">The sequence shown here is derived from an EMBL/GenBank/DDBJ whole genome shotgun (WGS) entry which is preliminary data.</text>
</comment>
<dbReference type="OrthoDB" id="1283502at2759"/>
<reference evidence="1 2" key="1">
    <citation type="submission" date="2020-09" db="EMBL/GenBank/DDBJ databases">
        <title>De no assembly of potato wild relative species, Solanum commersonii.</title>
        <authorList>
            <person name="Cho K."/>
        </authorList>
    </citation>
    <scope>NUCLEOTIDE SEQUENCE [LARGE SCALE GENOMIC DNA]</scope>
    <source>
        <strain evidence="1">LZ3.2</strain>
        <tissue evidence="1">Leaf</tissue>
    </source>
</reference>
<dbReference type="AlphaFoldDB" id="A0A9J5WL07"/>
<name>A0A9J5WL07_SOLCO</name>
<dbReference type="PANTHER" id="PTHR46238:SF8">
    <property type="entry name" value="ENDONUCLEASE_EXONUCLEASE_PHOSPHATASE DOMAIN-CONTAINING PROTEIN"/>
    <property type="match status" value="1"/>
</dbReference>